<dbReference type="Gene3D" id="1.10.238.10">
    <property type="entry name" value="EF-hand"/>
    <property type="match status" value="1"/>
</dbReference>
<keyword evidence="4" id="KW-1185">Reference proteome</keyword>
<keyword evidence="3" id="KW-0282">Flagellum</keyword>
<evidence type="ECO:0000259" key="2">
    <source>
        <dbReference type="PROSITE" id="PS50222"/>
    </source>
</evidence>
<proteinExistence type="predicted"/>
<keyword evidence="3" id="KW-0969">Cilium</keyword>
<feature type="domain" description="EF-hand" evidence="2">
    <location>
        <begin position="71"/>
        <end position="106"/>
    </location>
</feature>
<dbReference type="PROSITE" id="PS50222">
    <property type="entry name" value="EF_HAND_2"/>
    <property type="match status" value="2"/>
</dbReference>
<name>A0ABQ9XNU4_9EUKA</name>
<dbReference type="InterPro" id="IPR002048">
    <property type="entry name" value="EF_hand_dom"/>
</dbReference>
<dbReference type="Pfam" id="PF13499">
    <property type="entry name" value="EF-hand_7"/>
    <property type="match status" value="1"/>
</dbReference>
<accession>A0ABQ9XNU4</accession>
<sequence>MTSRHTIPIITRNMFNGSSFMSKQAISISSLLTRQEAEECKVAFDRRDVNQMKFINLKDLREVLQEVNQLPPDDELFELVLKLNLDSSGTITFQQFIRLVEMHKEKQHGNLDDNGTLEAFVVCGGNPDKTGTVETRKITKIVKQYELPVDIESILAELDRQQTGAIDYYKFSSIFVNSSKHNQKKRQSMGMPRQRSGSIGKFPQPQRGFAGTK</sequence>
<protein>
    <submittedName>
        <fullName evidence="3">Dynein 18 kDa light chain, flagellar outer arm</fullName>
    </submittedName>
</protein>
<evidence type="ECO:0000313" key="3">
    <source>
        <dbReference type="EMBL" id="KAK2954096.1"/>
    </source>
</evidence>
<dbReference type="SUPFAM" id="SSF47473">
    <property type="entry name" value="EF-hand"/>
    <property type="match status" value="1"/>
</dbReference>
<evidence type="ECO:0000313" key="4">
    <source>
        <dbReference type="Proteomes" id="UP001281761"/>
    </source>
</evidence>
<keyword evidence="3" id="KW-0966">Cell projection</keyword>
<dbReference type="EMBL" id="JARBJD010000082">
    <property type="protein sequence ID" value="KAK2954096.1"/>
    <property type="molecule type" value="Genomic_DNA"/>
</dbReference>
<feature type="domain" description="EF-hand" evidence="2">
    <location>
        <begin position="35"/>
        <end position="70"/>
    </location>
</feature>
<reference evidence="3 4" key="1">
    <citation type="journal article" date="2022" name="bioRxiv">
        <title>Genomics of Preaxostyla Flagellates Illuminates Evolutionary Transitions and the Path Towards Mitochondrial Loss.</title>
        <authorList>
            <person name="Novak L.V.F."/>
            <person name="Treitli S.C."/>
            <person name="Pyrih J."/>
            <person name="Halakuc P."/>
            <person name="Pipaliya S.V."/>
            <person name="Vacek V."/>
            <person name="Brzon O."/>
            <person name="Soukal P."/>
            <person name="Eme L."/>
            <person name="Dacks J.B."/>
            <person name="Karnkowska A."/>
            <person name="Elias M."/>
            <person name="Hampl V."/>
        </authorList>
    </citation>
    <scope>NUCLEOTIDE SEQUENCE [LARGE SCALE GENOMIC DNA]</scope>
    <source>
        <strain evidence="3">NAU3</strain>
        <tissue evidence="3">Gut</tissue>
    </source>
</reference>
<comment type="caution">
    <text evidence="3">The sequence shown here is derived from an EMBL/GenBank/DDBJ whole genome shotgun (WGS) entry which is preliminary data.</text>
</comment>
<organism evidence="3 4">
    <name type="scientific">Blattamonas nauphoetae</name>
    <dbReference type="NCBI Taxonomy" id="2049346"/>
    <lineage>
        <taxon>Eukaryota</taxon>
        <taxon>Metamonada</taxon>
        <taxon>Preaxostyla</taxon>
        <taxon>Oxymonadida</taxon>
        <taxon>Blattamonas</taxon>
    </lineage>
</organism>
<feature type="region of interest" description="Disordered" evidence="1">
    <location>
        <begin position="180"/>
        <end position="213"/>
    </location>
</feature>
<dbReference type="Proteomes" id="UP001281761">
    <property type="component" value="Unassembled WGS sequence"/>
</dbReference>
<gene>
    <name evidence="3" type="ORF">BLNAU_10913</name>
</gene>
<dbReference type="InterPro" id="IPR011992">
    <property type="entry name" value="EF-hand-dom_pair"/>
</dbReference>
<evidence type="ECO:0000256" key="1">
    <source>
        <dbReference type="SAM" id="MobiDB-lite"/>
    </source>
</evidence>